<keyword evidence="2" id="KW-0812">Transmembrane</keyword>
<evidence type="ECO:0000256" key="2">
    <source>
        <dbReference type="RuleBase" id="RU362097"/>
    </source>
</evidence>
<reference evidence="4 5" key="2">
    <citation type="journal article" date="2010" name="Stand. Genomic Sci.">
        <title>Complete genome sequence of Desulfohalobium retbaense type strain (HR(100)).</title>
        <authorList>
            <person name="Spring S."/>
            <person name="Nolan M."/>
            <person name="Lapidus A."/>
            <person name="Glavina Del Rio T."/>
            <person name="Copeland A."/>
            <person name="Tice H."/>
            <person name="Cheng J.F."/>
            <person name="Lucas S."/>
            <person name="Land M."/>
            <person name="Chen F."/>
            <person name="Bruce D."/>
            <person name="Goodwin L."/>
            <person name="Pitluck S."/>
            <person name="Ivanova N."/>
            <person name="Mavromatis K."/>
            <person name="Mikhailova N."/>
            <person name="Pati A."/>
            <person name="Chen A."/>
            <person name="Palaniappan K."/>
            <person name="Hauser L."/>
            <person name="Chang Y.J."/>
            <person name="Jeffries C.D."/>
            <person name="Munk C."/>
            <person name="Kiss H."/>
            <person name="Chain P."/>
            <person name="Han C."/>
            <person name="Brettin T."/>
            <person name="Detter J.C."/>
            <person name="Schuler E."/>
            <person name="Goker M."/>
            <person name="Rohde M."/>
            <person name="Bristow J."/>
            <person name="Eisen J.A."/>
            <person name="Markowitz V."/>
            <person name="Hugenholtz P."/>
            <person name="Kyrpides N.C."/>
            <person name="Klenk H.P."/>
        </authorList>
    </citation>
    <scope>NUCLEOTIDE SEQUENCE [LARGE SCALE GENOMIC DNA]</scope>
    <source>
        <strain evidence="4 5">DSM 5692</strain>
    </source>
</reference>
<gene>
    <name evidence="4" type="ordered locus">Dret_2380</name>
</gene>
<proteinExistence type="inferred from homology"/>
<dbReference type="STRING" id="485915.Dret_2380"/>
<evidence type="ECO:0000313" key="4">
    <source>
        <dbReference type="EMBL" id="ACV69662.1"/>
    </source>
</evidence>
<dbReference type="EMBL" id="CP001734">
    <property type="protein sequence ID" value="ACV69662.1"/>
    <property type="molecule type" value="Genomic_DNA"/>
</dbReference>
<accession>C8X5G5</accession>
<dbReference type="eggNOG" id="COG1538">
    <property type="taxonomic scope" value="Bacteria"/>
</dbReference>
<keyword evidence="5" id="KW-1185">Reference proteome</keyword>
<feature type="region of interest" description="Disordered" evidence="3">
    <location>
        <begin position="97"/>
        <end position="118"/>
    </location>
</feature>
<dbReference type="PROSITE" id="PS51257">
    <property type="entry name" value="PROKAR_LIPOPROTEIN"/>
    <property type="match status" value="1"/>
</dbReference>
<keyword evidence="2 4" id="KW-0449">Lipoprotein</keyword>
<dbReference type="Gene3D" id="2.20.200.10">
    <property type="entry name" value="Outer membrane efflux proteins (OEP)"/>
    <property type="match status" value="1"/>
</dbReference>
<dbReference type="GO" id="GO:0015562">
    <property type="term" value="F:efflux transmembrane transporter activity"/>
    <property type="evidence" value="ECO:0007669"/>
    <property type="project" value="InterPro"/>
</dbReference>
<dbReference type="Proteomes" id="UP000001052">
    <property type="component" value="Chromosome"/>
</dbReference>
<keyword evidence="2" id="KW-0472">Membrane</keyword>
<dbReference type="HOGENOM" id="CLU_012817_13_1_7"/>
<protein>
    <submittedName>
        <fullName evidence="4">RND efflux system, outer membrane lipoprotein, NodT family</fullName>
    </submittedName>
</protein>
<evidence type="ECO:0000256" key="1">
    <source>
        <dbReference type="ARBA" id="ARBA00007613"/>
    </source>
</evidence>
<dbReference type="InterPro" id="IPR010131">
    <property type="entry name" value="MdtP/NodT-like"/>
</dbReference>
<dbReference type="PANTHER" id="PTHR30203">
    <property type="entry name" value="OUTER MEMBRANE CATION EFFLUX PROTEIN"/>
    <property type="match status" value="1"/>
</dbReference>
<dbReference type="RefSeq" id="WP_015752796.1">
    <property type="nucleotide sequence ID" value="NC_013223.1"/>
</dbReference>
<sequence length="481" mass="53283">MQRCLFLVGVASIVLTGCMPFHPPARNSTAPVPMPETFDSEAQEQAVPAPWWKALDSPELNRLVQTALEHNFSIRSAWARLRQARAQLDRAEASLWPSLEGSGTGERTRSYREQTDMTTSANEMSYGVSASYELDLWGRARSARQAQVLSSSASRQDVEAAAASVVGQITATWLETLSLREQVLRLRRQIAAEKKVLRLQRIRYENGAIDGPTLTRQRRQVAATEGSLPDLQARLGRARNALATLVGVSGPDALCLEQERFPDLLPLPEAGLPARLMAERPDIQAAWLKLRAADWEVAVAQADMLPSLSLSAGRTYTNDMFSLDWTSWISRLTGNLTAPLFSGGRRLAEVERTRAVVEQRVADYGEVVLEAFQDVRDALVNEETQRRAVAQTRRQLQAARQALSQARLRYANGQSGYVDVVAEQASVAQFERQLVQQRAQLLTERVGVYRALGNAWTDSLSASGKSVSRAGFQKGHMEQEQ</sequence>
<dbReference type="NCBIfam" id="TIGR01845">
    <property type="entry name" value="outer_NodT"/>
    <property type="match status" value="1"/>
</dbReference>
<dbReference type="Pfam" id="PF02321">
    <property type="entry name" value="OEP"/>
    <property type="match status" value="2"/>
</dbReference>
<keyword evidence="2" id="KW-0564">Palmitate</keyword>
<organism evidence="4 5">
    <name type="scientific">Desulfohalobium retbaense (strain ATCC 49708 / DSM 5692 / JCM 16813 / HR100)</name>
    <dbReference type="NCBI Taxonomy" id="485915"/>
    <lineage>
        <taxon>Bacteria</taxon>
        <taxon>Pseudomonadati</taxon>
        <taxon>Thermodesulfobacteriota</taxon>
        <taxon>Desulfovibrionia</taxon>
        <taxon>Desulfovibrionales</taxon>
        <taxon>Desulfohalobiaceae</taxon>
        <taxon>Desulfohalobium</taxon>
    </lineage>
</organism>
<keyword evidence="2" id="KW-1134">Transmembrane beta strand</keyword>
<reference evidence="5" key="1">
    <citation type="submission" date="2009-09" db="EMBL/GenBank/DDBJ databases">
        <title>The complete chromosome of Desulfohalobium retbaense DSM 5692.</title>
        <authorList>
            <consortium name="US DOE Joint Genome Institute (JGI-PGF)"/>
            <person name="Lucas S."/>
            <person name="Copeland A."/>
            <person name="Lapidus A."/>
            <person name="Glavina del Rio T."/>
            <person name="Dalin E."/>
            <person name="Tice H."/>
            <person name="Bruce D."/>
            <person name="Goodwin L."/>
            <person name="Pitluck S."/>
            <person name="Kyrpides N."/>
            <person name="Mavromatis K."/>
            <person name="Ivanova N."/>
            <person name="Mikhailova N."/>
            <person name="Munk A.C."/>
            <person name="Brettin T."/>
            <person name="Detter J.C."/>
            <person name="Han C."/>
            <person name="Tapia R."/>
            <person name="Larimer F."/>
            <person name="Land M."/>
            <person name="Hauser L."/>
            <person name="Markowitz V."/>
            <person name="Cheng J.-F."/>
            <person name="Hugenholtz P."/>
            <person name="Woyke T."/>
            <person name="Wu D."/>
            <person name="Spring S."/>
            <person name="Klenk H.-P."/>
            <person name="Eisen J.A."/>
        </authorList>
    </citation>
    <scope>NUCLEOTIDE SEQUENCE [LARGE SCALE GENOMIC DNA]</scope>
    <source>
        <strain evidence="5">DSM 5692</strain>
    </source>
</reference>
<evidence type="ECO:0000313" key="5">
    <source>
        <dbReference type="Proteomes" id="UP000001052"/>
    </source>
</evidence>
<evidence type="ECO:0000256" key="3">
    <source>
        <dbReference type="SAM" id="MobiDB-lite"/>
    </source>
</evidence>
<dbReference type="OrthoDB" id="9783163at2"/>
<comment type="similarity">
    <text evidence="1 2">Belongs to the outer membrane factor (OMF) (TC 1.B.17) family.</text>
</comment>
<dbReference type="SUPFAM" id="SSF56954">
    <property type="entry name" value="Outer membrane efflux proteins (OEP)"/>
    <property type="match status" value="1"/>
</dbReference>
<dbReference type="InterPro" id="IPR003423">
    <property type="entry name" value="OMP_efflux"/>
</dbReference>
<dbReference type="AlphaFoldDB" id="C8X5G5"/>
<name>C8X5G5_DESRD</name>
<dbReference type="KEGG" id="drt:Dret_2380"/>
<dbReference type="Gene3D" id="1.20.1600.10">
    <property type="entry name" value="Outer membrane efflux proteins (OEP)"/>
    <property type="match status" value="1"/>
</dbReference>
<dbReference type="GO" id="GO:0005886">
    <property type="term" value="C:plasma membrane"/>
    <property type="evidence" value="ECO:0007669"/>
    <property type="project" value="UniProtKB-SubCell"/>
</dbReference>
<feature type="compositionally biased region" description="Basic and acidic residues" evidence="3">
    <location>
        <begin position="106"/>
        <end position="115"/>
    </location>
</feature>
<comment type="subcellular location">
    <subcellularLocation>
        <location evidence="2">Cell membrane</location>
        <topology evidence="2">Lipid-anchor</topology>
    </subcellularLocation>
</comment>